<dbReference type="RefSeq" id="WP_168010508.1">
    <property type="nucleotide sequence ID" value="NZ_JAATEP010000010.1"/>
</dbReference>
<evidence type="ECO:0000313" key="2">
    <source>
        <dbReference type="EMBL" id="NJP91061.1"/>
    </source>
</evidence>
<accession>A0ABX1B161</accession>
<feature type="transmembrane region" description="Helical" evidence="1">
    <location>
        <begin position="39"/>
        <end position="60"/>
    </location>
</feature>
<keyword evidence="1" id="KW-0472">Membrane</keyword>
<dbReference type="Proteomes" id="UP000696294">
    <property type="component" value="Unassembled WGS sequence"/>
</dbReference>
<organism evidence="2 3">
    <name type="scientific">Nonomuraea composti</name>
    <dbReference type="NCBI Taxonomy" id="2720023"/>
    <lineage>
        <taxon>Bacteria</taxon>
        <taxon>Bacillati</taxon>
        <taxon>Actinomycetota</taxon>
        <taxon>Actinomycetes</taxon>
        <taxon>Streptosporangiales</taxon>
        <taxon>Streptosporangiaceae</taxon>
        <taxon>Nonomuraea</taxon>
    </lineage>
</organism>
<comment type="caution">
    <text evidence="2">The sequence shown here is derived from an EMBL/GenBank/DDBJ whole genome shotgun (WGS) entry which is preliminary data.</text>
</comment>
<protein>
    <recommendedName>
        <fullName evidence="4">DUF3179 domain-containing protein</fullName>
    </recommendedName>
</protein>
<sequence>MTIDERRIAEELRTMAGEAAPVDPLLYATRTLARRRRRAWSVAGFAGLAAAAAVVTAVIVPLPDGLGPGTAAGVATLPANTPEQARFVRECMPKGGPVHNMDGNRRIAAHGRADDFRVLVEYRDEGGSTALVGSDAGFVLCTPTEQRDMAERPVFTYWGFEPPGDLAGFSGDLQVDAYTSHTHSYTVGAQRIQRDDVYRVVAGRVSDAVRRVEVDWADGRRTAARIANGFFIVRVIGRPVREPGEEEATVLDSPPVTVTAYGDGGEVLRQEKDVAFGPLGSGSG</sequence>
<name>A0ABX1B161_9ACTN</name>
<reference evidence="2 3" key="1">
    <citation type="submission" date="2020-03" db="EMBL/GenBank/DDBJ databases">
        <title>WGS of actinomycetes isolated from Thailand.</title>
        <authorList>
            <person name="Thawai C."/>
        </authorList>
    </citation>
    <scope>NUCLEOTIDE SEQUENCE [LARGE SCALE GENOMIC DNA]</scope>
    <source>
        <strain evidence="2 3">FMUSA5-5</strain>
    </source>
</reference>
<gene>
    <name evidence="2" type="ORF">HCN51_16640</name>
</gene>
<keyword evidence="1" id="KW-1133">Transmembrane helix</keyword>
<evidence type="ECO:0008006" key="4">
    <source>
        <dbReference type="Google" id="ProtNLM"/>
    </source>
</evidence>
<keyword evidence="3" id="KW-1185">Reference proteome</keyword>
<keyword evidence="1" id="KW-0812">Transmembrane</keyword>
<proteinExistence type="predicted"/>
<evidence type="ECO:0000313" key="3">
    <source>
        <dbReference type="Proteomes" id="UP000696294"/>
    </source>
</evidence>
<dbReference type="EMBL" id="JAATEP010000010">
    <property type="protein sequence ID" value="NJP91061.1"/>
    <property type="molecule type" value="Genomic_DNA"/>
</dbReference>
<evidence type="ECO:0000256" key="1">
    <source>
        <dbReference type="SAM" id="Phobius"/>
    </source>
</evidence>